<keyword evidence="4" id="KW-1185">Reference proteome</keyword>
<feature type="region of interest" description="Disordered" evidence="2">
    <location>
        <begin position="81"/>
        <end position="101"/>
    </location>
</feature>
<feature type="compositionally biased region" description="Low complexity" evidence="2">
    <location>
        <begin position="85"/>
        <end position="99"/>
    </location>
</feature>
<evidence type="ECO:0000256" key="1">
    <source>
        <dbReference type="ARBA" id="ARBA00023002"/>
    </source>
</evidence>
<sequence>MLYKHRFTPVTQLHTNTMFTVPAAKKLTHLPSTPCPESLILPLISAMRHLHAQSGPSSQLTAFSEEHVEPSIASAAQHPELNVGQRQSHSSSIPQQSTSIKTPLRSRHFILSLERAVGLHALGSDEELRASGAFSAEVIPDLPIATTWGALARASASWFTAGSELKQQSNKKDGPSSHQPVLAVSQLKAELSSVVTSRVNTVAVNLRSMAEVERRMIEASTSSASDQPHIKADSSSAALLLVSGSHPLRTLPGVNRLLPSSVDALRAAKKLKSRGLIPGATQLWAVANPNLERDASLLEKKVEHGATTILTQPPFDMAAFEAWLTDVERRGLPDHAVNILVGMPFISSPGNLAFWLSLAGCSGRPACQQLLAGFQRAAAAAAGIAGKPQLHAYCAQYNADLLTQLCSRTGVAGFHVMPITASSKKMAHQLLIREKVVAAVLPHGILSSSSSSAHATS</sequence>
<dbReference type="GO" id="GO:0016491">
    <property type="term" value="F:oxidoreductase activity"/>
    <property type="evidence" value="ECO:0007669"/>
    <property type="project" value="UniProtKB-KW"/>
</dbReference>
<proteinExistence type="predicted"/>
<evidence type="ECO:0000313" key="3">
    <source>
        <dbReference type="EMBL" id="GAX74383.1"/>
    </source>
</evidence>
<accession>A0A250WU83</accession>
<dbReference type="OrthoDB" id="508969at2759"/>
<evidence type="ECO:0000313" key="4">
    <source>
        <dbReference type="Proteomes" id="UP000232323"/>
    </source>
</evidence>
<dbReference type="SUPFAM" id="SSF51730">
    <property type="entry name" value="FAD-linked oxidoreductase"/>
    <property type="match status" value="1"/>
</dbReference>
<dbReference type="InterPro" id="IPR029041">
    <property type="entry name" value="FAD-linked_oxidoreductase-like"/>
</dbReference>
<dbReference type="AlphaFoldDB" id="A0A250WU83"/>
<keyword evidence="1" id="KW-0560">Oxidoreductase</keyword>
<gene>
    <name evidence="3" type="ORF">CEUSTIGMA_g1831.t1</name>
</gene>
<name>A0A250WU83_9CHLO</name>
<comment type="caution">
    <text evidence="3">The sequence shown here is derived from an EMBL/GenBank/DDBJ whole genome shotgun (WGS) entry which is preliminary data.</text>
</comment>
<protein>
    <submittedName>
        <fullName evidence="3">Uncharacterized protein</fullName>
    </submittedName>
</protein>
<dbReference type="Proteomes" id="UP000232323">
    <property type="component" value="Unassembled WGS sequence"/>
</dbReference>
<evidence type="ECO:0000256" key="2">
    <source>
        <dbReference type="SAM" id="MobiDB-lite"/>
    </source>
</evidence>
<organism evidence="3 4">
    <name type="scientific">Chlamydomonas eustigma</name>
    <dbReference type="NCBI Taxonomy" id="1157962"/>
    <lineage>
        <taxon>Eukaryota</taxon>
        <taxon>Viridiplantae</taxon>
        <taxon>Chlorophyta</taxon>
        <taxon>core chlorophytes</taxon>
        <taxon>Chlorophyceae</taxon>
        <taxon>CS clade</taxon>
        <taxon>Chlamydomonadales</taxon>
        <taxon>Chlamydomonadaceae</taxon>
        <taxon>Chlamydomonas</taxon>
    </lineage>
</organism>
<dbReference type="UniPathway" id="UPA00193"/>
<dbReference type="GO" id="GO:0035999">
    <property type="term" value="P:tetrahydrofolate interconversion"/>
    <property type="evidence" value="ECO:0007669"/>
    <property type="project" value="UniProtKB-UniPathway"/>
</dbReference>
<dbReference type="Gene3D" id="3.20.20.220">
    <property type="match status" value="1"/>
</dbReference>
<dbReference type="EMBL" id="BEGY01000007">
    <property type="protein sequence ID" value="GAX74383.1"/>
    <property type="molecule type" value="Genomic_DNA"/>
</dbReference>
<reference evidence="3 4" key="1">
    <citation type="submission" date="2017-08" db="EMBL/GenBank/DDBJ databases">
        <title>Acidophilic green algal genome provides insights into adaptation to an acidic environment.</title>
        <authorList>
            <person name="Hirooka S."/>
            <person name="Hirose Y."/>
            <person name="Kanesaki Y."/>
            <person name="Higuchi S."/>
            <person name="Fujiwara T."/>
            <person name="Onuma R."/>
            <person name="Era A."/>
            <person name="Ohbayashi R."/>
            <person name="Uzuka A."/>
            <person name="Nozaki H."/>
            <person name="Yoshikawa H."/>
            <person name="Miyagishima S.Y."/>
        </authorList>
    </citation>
    <scope>NUCLEOTIDE SEQUENCE [LARGE SCALE GENOMIC DNA]</scope>
    <source>
        <strain evidence="3 4">NIES-2499</strain>
    </source>
</reference>